<dbReference type="RefSeq" id="WP_004873137.1">
    <property type="nucleotide sequence ID" value="NZ_CP005986.1"/>
</dbReference>
<dbReference type="EMBL" id="CP005986">
    <property type="protein sequence ID" value="AIA55833.1"/>
    <property type="molecule type" value="Genomic_DNA"/>
</dbReference>
<gene>
    <name evidence="1" type="ORF">Acaty_c1976</name>
</gene>
<dbReference type="Proteomes" id="UP000005522">
    <property type="component" value="Chromosome"/>
</dbReference>
<name>A0A059ZWL4_ACICK</name>
<protein>
    <submittedName>
        <fullName evidence="1">Uncharacterized protein</fullName>
    </submittedName>
</protein>
<dbReference type="KEGG" id="acz:Acaty_c1976"/>
<reference evidence="1 2" key="1">
    <citation type="journal article" date="2009" name="J. Bacteriol.">
        <title>Draft genome sequence of the extremely acidophilic bacterium Acidithiobacillus caldus ATCC 51756 reveals metabolic versatility in the genus Acidithiobacillus.</title>
        <authorList>
            <person name="Valdes J."/>
            <person name="Quatrini R."/>
            <person name="Hallberg K."/>
            <person name="Dopson M."/>
            <person name="Valenzuela P.D."/>
            <person name="Holmes D.S."/>
        </authorList>
    </citation>
    <scope>NUCLEOTIDE SEQUENCE [LARGE SCALE GENOMIC DNA]</scope>
    <source>
        <strain evidence="2">ATCC 51756 / DSM 8584 / KU</strain>
    </source>
</reference>
<dbReference type="AlphaFoldDB" id="A0A059ZWL4"/>
<evidence type="ECO:0000313" key="2">
    <source>
        <dbReference type="Proteomes" id="UP000005522"/>
    </source>
</evidence>
<dbReference type="eggNOG" id="ENOG5031FEH">
    <property type="taxonomic scope" value="Bacteria"/>
</dbReference>
<evidence type="ECO:0000313" key="1">
    <source>
        <dbReference type="EMBL" id="AIA55833.1"/>
    </source>
</evidence>
<organism evidence="1 2">
    <name type="scientific">Acidithiobacillus caldus (strain ATCC 51756 / DSM 8584 / KU)</name>
    <dbReference type="NCBI Taxonomy" id="637389"/>
    <lineage>
        <taxon>Bacteria</taxon>
        <taxon>Pseudomonadati</taxon>
        <taxon>Pseudomonadota</taxon>
        <taxon>Acidithiobacillia</taxon>
        <taxon>Acidithiobacillales</taxon>
        <taxon>Acidithiobacillaceae</taxon>
        <taxon>Acidithiobacillus</taxon>
    </lineage>
</organism>
<proteinExistence type="predicted"/>
<dbReference type="GeneID" id="92932064"/>
<accession>A0A059ZWL4</accession>
<sequence length="115" mass="12627">MQVDIESAVKHGLEKEDEKCLDAAALAVAELLAQKDIPDLKAAAAVFGSDQVSELAGFLWDSMDCKALQDCCAGQHFDAEQAREWGLDRDQYQLALAIALVAHKIERERERLGPC</sequence>
<dbReference type="HOGENOM" id="CLU_2128034_0_0_6"/>